<name>A0A7S3ZVT4_9STRA</name>
<evidence type="ECO:0000256" key="6">
    <source>
        <dbReference type="ARBA" id="ARBA00023315"/>
    </source>
</evidence>
<dbReference type="GO" id="GO:0005737">
    <property type="term" value="C:cytoplasm"/>
    <property type="evidence" value="ECO:0007669"/>
    <property type="project" value="InterPro"/>
</dbReference>
<dbReference type="GO" id="GO:0009001">
    <property type="term" value="F:serine O-acetyltransferase activity"/>
    <property type="evidence" value="ECO:0007669"/>
    <property type="project" value="UniProtKB-EC"/>
</dbReference>
<dbReference type="EMBL" id="HBIW01012908">
    <property type="protein sequence ID" value="CAE0695642.1"/>
    <property type="molecule type" value="Transcribed_RNA"/>
</dbReference>
<dbReference type="NCBIfam" id="NF041874">
    <property type="entry name" value="EPS_EpsC"/>
    <property type="match status" value="1"/>
</dbReference>
<dbReference type="Proteomes" id="UP000789595">
    <property type="component" value="Unassembled WGS sequence"/>
</dbReference>
<dbReference type="OrthoDB" id="25818at2759"/>
<sequence>MLTSASALRSAARGAARCTRRRSAPSNWYSASAAPQQQQTQTLRPEPGAPQPPVSSYTEDDAARDARIFARLRDEAEGLETSPLLGASVRKQILGTDDLASCLGEVLSCRLARSNDSFLPRDELRRACTDALRGDARVGADISAILARDPAAISYLQCIMFFKGFHATQAQRVSSTFWKSGDRADRHAALAIQNRISELWAVDVHPAAEIGGGLLMDHATGIVVGETAVIGDNCTILHAVTLGGTGKERGDRHPKIGHACVLGAGATILGNIKVGDGATVGSQAVVTKDVPPGMTVVGLNKLLDPHIDAKREKVVKKRTETWQYEVDTYDGYSI</sequence>
<accession>A0A7S3ZVT4</accession>
<dbReference type="SMART" id="SM00971">
    <property type="entry name" value="SATase_N"/>
    <property type="match status" value="1"/>
</dbReference>
<dbReference type="AlphaFoldDB" id="A0A7S3ZVT4"/>
<dbReference type="InterPro" id="IPR045304">
    <property type="entry name" value="LbH_SAT"/>
</dbReference>
<dbReference type="GO" id="GO:0006535">
    <property type="term" value="P:cysteine biosynthetic process from serine"/>
    <property type="evidence" value="ECO:0007669"/>
    <property type="project" value="InterPro"/>
</dbReference>
<evidence type="ECO:0000313" key="11">
    <source>
        <dbReference type="Proteomes" id="UP000789595"/>
    </source>
</evidence>
<keyword evidence="6" id="KW-0012">Acyltransferase</keyword>
<evidence type="ECO:0000256" key="2">
    <source>
        <dbReference type="ARBA" id="ARBA00007274"/>
    </source>
</evidence>
<feature type="region of interest" description="Disordered" evidence="7">
    <location>
        <begin position="1"/>
        <end position="60"/>
    </location>
</feature>
<dbReference type="EC" id="2.3.1.30" evidence="3"/>
<dbReference type="InterPro" id="IPR011004">
    <property type="entry name" value="Trimer_LpxA-like_sf"/>
</dbReference>
<keyword evidence="11" id="KW-1185">Reference proteome</keyword>
<feature type="compositionally biased region" description="Polar residues" evidence="7">
    <location>
        <begin position="25"/>
        <end position="35"/>
    </location>
</feature>
<protein>
    <recommendedName>
        <fullName evidence="3">serine O-acetyltransferase</fullName>
        <ecNumber evidence="3">2.3.1.30</ecNumber>
    </recommendedName>
</protein>
<dbReference type="SUPFAM" id="SSF51161">
    <property type="entry name" value="Trimeric LpxA-like enzymes"/>
    <property type="match status" value="1"/>
</dbReference>
<dbReference type="PROSITE" id="PS00101">
    <property type="entry name" value="HEXAPEP_TRANSFERASES"/>
    <property type="match status" value="1"/>
</dbReference>
<evidence type="ECO:0000259" key="8">
    <source>
        <dbReference type="SMART" id="SM00971"/>
    </source>
</evidence>
<evidence type="ECO:0000256" key="4">
    <source>
        <dbReference type="ARBA" id="ARBA00022605"/>
    </source>
</evidence>
<feature type="domain" description="Serine acetyltransferase N-terminal" evidence="8">
    <location>
        <begin position="68"/>
        <end position="170"/>
    </location>
</feature>
<dbReference type="InterPro" id="IPR042122">
    <property type="entry name" value="Ser_AcTrfase_N_sf"/>
</dbReference>
<dbReference type="Gene3D" id="1.10.3130.10">
    <property type="entry name" value="serine acetyltransferase, domain 1"/>
    <property type="match status" value="1"/>
</dbReference>
<dbReference type="FunFam" id="2.160.10.10:FF:000002">
    <property type="entry name" value="Serine acetyltransferase"/>
    <property type="match status" value="1"/>
</dbReference>
<dbReference type="InterPro" id="IPR010493">
    <property type="entry name" value="Ser_AcTrfase_N"/>
</dbReference>
<evidence type="ECO:0000313" key="10">
    <source>
        <dbReference type="EMBL" id="CAH0365637.1"/>
    </source>
</evidence>
<dbReference type="Gene3D" id="2.160.10.10">
    <property type="entry name" value="Hexapeptide repeat proteins"/>
    <property type="match status" value="1"/>
</dbReference>
<dbReference type="EMBL" id="CAKKNE010000001">
    <property type="protein sequence ID" value="CAH0365637.1"/>
    <property type="molecule type" value="Genomic_DNA"/>
</dbReference>
<dbReference type="InterPro" id="IPR018357">
    <property type="entry name" value="Hexapep_transf_CS"/>
</dbReference>
<evidence type="ECO:0000256" key="3">
    <source>
        <dbReference type="ARBA" id="ARBA00013266"/>
    </source>
</evidence>
<evidence type="ECO:0000256" key="5">
    <source>
        <dbReference type="ARBA" id="ARBA00022679"/>
    </source>
</evidence>
<keyword evidence="4" id="KW-0028">Amino-acid biosynthesis</keyword>
<proteinExistence type="inferred from homology"/>
<comment type="pathway">
    <text evidence="1">Amino-acid biosynthesis; L-cysteine biosynthesis; L-cysteine from L-serine: step 1/2.</text>
</comment>
<dbReference type="InterPro" id="IPR001451">
    <property type="entry name" value="Hexapep"/>
</dbReference>
<reference evidence="9" key="1">
    <citation type="submission" date="2021-01" db="EMBL/GenBank/DDBJ databases">
        <authorList>
            <person name="Corre E."/>
            <person name="Pelletier E."/>
            <person name="Niang G."/>
            <person name="Scheremetjew M."/>
            <person name="Finn R."/>
            <person name="Kale V."/>
            <person name="Holt S."/>
            <person name="Cochrane G."/>
            <person name="Meng A."/>
            <person name="Brown T."/>
            <person name="Cohen L."/>
        </authorList>
    </citation>
    <scope>NUCLEOTIDE SEQUENCE</scope>
    <source>
        <strain evidence="9">CCMP1756</strain>
    </source>
</reference>
<dbReference type="Pfam" id="PF06426">
    <property type="entry name" value="SATase_N"/>
    <property type="match status" value="1"/>
</dbReference>
<comment type="similarity">
    <text evidence="2">Belongs to the transferase hexapeptide repeat family.</text>
</comment>
<dbReference type="CDD" id="cd03354">
    <property type="entry name" value="LbH_SAT"/>
    <property type="match status" value="1"/>
</dbReference>
<feature type="compositionally biased region" description="Low complexity" evidence="7">
    <location>
        <begin position="1"/>
        <end position="17"/>
    </location>
</feature>
<dbReference type="InterPro" id="IPR053376">
    <property type="entry name" value="Serine_acetyltransferase"/>
</dbReference>
<evidence type="ECO:0000256" key="7">
    <source>
        <dbReference type="SAM" id="MobiDB-lite"/>
    </source>
</evidence>
<reference evidence="10" key="2">
    <citation type="submission" date="2021-11" db="EMBL/GenBank/DDBJ databases">
        <authorList>
            <consortium name="Genoscope - CEA"/>
            <person name="William W."/>
        </authorList>
    </citation>
    <scope>NUCLEOTIDE SEQUENCE</scope>
</reference>
<dbReference type="Pfam" id="PF00132">
    <property type="entry name" value="Hexapep"/>
    <property type="match status" value="1"/>
</dbReference>
<organism evidence="9">
    <name type="scientific">Pelagomonas calceolata</name>
    <dbReference type="NCBI Taxonomy" id="35677"/>
    <lineage>
        <taxon>Eukaryota</taxon>
        <taxon>Sar</taxon>
        <taxon>Stramenopiles</taxon>
        <taxon>Ochrophyta</taxon>
        <taxon>Pelagophyceae</taxon>
        <taxon>Pelagomonadales</taxon>
        <taxon>Pelagomonadaceae</taxon>
        <taxon>Pelagomonas</taxon>
    </lineage>
</organism>
<dbReference type="UniPathway" id="UPA00136">
    <property type="reaction ID" value="UER00199"/>
</dbReference>
<keyword evidence="5" id="KW-0808">Transferase</keyword>
<evidence type="ECO:0000313" key="9">
    <source>
        <dbReference type="EMBL" id="CAE0695642.1"/>
    </source>
</evidence>
<evidence type="ECO:0000256" key="1">
    <source>
        <dbReference type="ARBA" id="ARBA00004876"/>
    </source>
</evidence>
<gene>
    <name evidence="9" type="ORF">PCAL00307_LOCUS11078</name>
    <name evidence="10" type="ORF">PECAL_1P20860</name>
</gene>
<dbReference type="PANTHER" id="PTHR42811">
    <property type="entry name" value="SERINE ACETYLTRANSFERASE"/>
    <property type="match status" value="1"/>
</dbReference>